<dbReference type="RefSeq" id="WP_075054748.1">
    <property type="nucleotide sequence ID" value="NZ_CP007536.1"/>
</dbReference>
<keyword evidence="3" id="KW-1185">Reference proteome</keyword>
<dbReference type="PANTHER" id="PTHR11895:SF176">
    <property type="entry name" value="AMIDASE AMID-RELATED"/>
    <property type="match status" value="1"/>
</dbReference>
<dbReference type="PANTHER" id="PTHR11895">
    <property type="entry name" value="TRANSAMIDASE"/>
    <property type="match status" value="1"/>
</dbReference>
<dbReference type="GeneID" id="74946855"/>
<dbReference type="AlphaFoldDB" id="A0A060HKT4"/>
<dbReference type="InterPro" id="IPR036928">
    <property type="entry name" value="AS_sf"/>
</dbReference>
<dbReference type="OrthoDB" id="7931at2157"/>
<gene>
    <name evidence="2" type="ORF">NVIE_015880</name>
</gene>
<organism evidence="2 3">
    <name type="scientific">Nitrososphaera viennensis EN76</name>
    <dbReference type="NCBI Taxonomy" id="926571"/>
    <lineage>
        <taxon>Archaea</taxon>
        <taxon>Nitrososphaerota</taxon>
        <taxon>Nitrososphaeria</taxon>
        <taxon>Nitrososphaerales</taxon>
        <taxon>Nitrososphaeraceae</taxon>
        <taxon>Nitrososphaera</taxon>
    </lineage>
</organism>
<dbReference type="GO" id="GO:0003824">
    <property type="term" value="F:catalytic activity"/>
    <property type="evidence" value="ECO:0007669"/>
    <property type="project" value="InterPro"/>
</dbReference>
<dbReference type="SUPFAM" id="SSF75304">
    <property type="entry name" value="Amidase signature (AS) enzymes"/>
    <property type="match status" value="1"/>
</dbReference>
<name>A0A060HKT4_9ARCH</name>
<dbReference type="Pfam" id="PF01425">
    <property type="entry name" value="Amidase"/>
    <property type="match status" value="1"/>
</dbReference>
<dbReference type="KEGG" id="nvn:NVIE_015880"/>
<dbReference type="EMBL" id="CP007536">
    <property type="protein sequence ID" value="AIC15840.1"/>
    <property type="molecule type" value="Genomic_DNA"/>
</dbReference>
<dbReference type="Proteomes" id="UP000027093">
    <property type="component" value="Chromosome"/>
</dbReference>
<evidence type="ECO:0000313" key="3">
    <source>
        <dbReference type="Proteomes" id="UP000027093"/>
    </source>
</evidence>
<dbReference type="InterPro" id="IPR000120">
    <property type="entry name" value="Amidase"/>
</dbReference>
<proteinExistence type="predicted"/>
<protein>
    <submittedName>
        <fullName evidence="2">Amidase</fullName>
    </submittedName>
</protein>
<feature type="domain" description="Amidase" evidence="1">
    <location>
        <begin position="29"/>
        <end position="453"/>
    </location>
</feature>
<evidence type="ECO:0000259" key="1">
    <source>
        <dbReference type="Pfam" id="PF01425"/>
    </source>
</evidence>
<evidence type="ECO:0000313" key="2">
    <source>
        <dbReference type="EMBL" id="AIC15840.1"/>
    </source>
</evidence>
<dbReference type="STRING" id="926571.NVIE_015880"/>
<reference evidence="2 3" key="1">
    <citation type="journal article" date="2014" name="Int. J. Syst. Evol. Microbiol.">
        <title>Nitrososphaera viennensis gen. nov., sp. nov., an aerobic and mesophilic, ammonia-oxidizing archaeon from soil and a member of the archaeal phylum Thaumarchaeota.</title>
        <authorList>
            <person name="Stieglmeier M."/>
            <person name="Klingl A."/>
            <person name="Alves R.J."/>
            <person name="Rittmann S.K."/>
            <person name="Melcher M."/>
            <person name="Leisch N."/>
            <person name="Schleper C."/>
        </authorList>
    </citation>
    <scope>NUCLEOTIDE SEQUENCE [LARGE SCALE GENOMIC DNA]</scope>
    <source>
        <strain evidence="2">EN76</strain>
    </source>
</reference>
<dbReference type="InterPro" id="IPR023631">
    <property type="entry name" value="Amidase_dom"/>
</dbReference>
<accession>A0A060HKT4</accession>
<sequence>MKKSSLYNPKLTIKDFAELVSSQSISCEELTEITLDRIMKLNPKLNGFITILEDSARRDARDADALIRQGKYKGPLHGIPISLKDLIYMKGARSTSGSKILADFVPDYDSTVVRKLKEAGAIIVGMNNTHEFACGITNINPHYGPSKNPWDDSRMSGGSSGGSAVAVSAGMSLASIGTDTSGSIRVPSSLCGVFGLKPTYGRVSKYGVMPLAPSIDHIGPICRSPWDIAAVMQHIAGYDSHDPDSANAPVPSYTDEVEKTQGKFRLGIPKQFFFDIMDPKVKHVFDSFVERAESYQISSSRVDVDETDKIYETWRAIRLGESATTHSEWLRTRHDDYGKDVVKMLDDGLKITAVHYISAHRWRQEIREAILRAMKPYDALLVPTTAIAAPLLNQSTVHLDGKDIEVYPVLSRLTTVFDVTGLPALNVPAGLVDNRLPVGVQLVGRPFDEARLLQIAERYDQQYHVSEEMVPALNVTI</sequence>
<dbReference type="HOGENOM" id="CLU_009600_0_3_2"/>
<dbReference type="Gene3D" id="3.90.1300.10">
    <property type="entry name" value="Amidase signature (AS) domain"/>
    <property type="match status" value="1"/>
</dbReference>